<evidence type="ECO:0000313" key="2">
    <source>
        <dbReference type="EMBL" id="CAG6696457.1"/>
    </source>
</evidence>
<protein>
    <submittedName>
        <fullName evidence="2">Uncharacterized protein</fullName>
    </submittedName>
</protein>
<feature type="chain" id="PRO_5035638948" evidence="1">
    <location>
        <begin position="23"/>
        <end position="172"/>
    </location>
</feature>
<dbReference type="EMBL" id="HBUF01328717">
    <property type="protein sequence ID" value="CAG6696456.1"/>
    <property type="molecule type" value="Transcribed_RNA"/>
</dbReference>
<feature type="signal peptide" evidence="1">
    <location>
        <begin position="1"/>
        <end position="22"/>
    </location>
</feature>
<dbReference type="EMBL" id="HBUF01328718">
    <property type="protein sequence ID" value="CAG6696457.1"/>
    <property type="molecule type" value="Transcribed_RNA"/>
</dbReference>
<organism evidence="2">
    <name type="scientific">Cacopsylla melanoneura</name>
    <dbReference type="NCBI Taxonomy" id="428564"/>
    <lineage>
        <taxon>Eukaryota</taxon>
        <taxon>Metazoa</taxon>
        <taxon>Ecdysozoa</taxon>
        <taxon>Arthropoda</taxon>
        <taxon>Hexapoda</taxon>
        <taxon>Insecta</taxon>
        <taxon>Pterygota</taxon>
        <taxon>Neoptera</taxon>
        <taxon>Paraneoptera</taxon>
        <taxon>Hemiptera</taxon>
        <taxon>Sternorrhyncha</taxon>
        <taxon>Psylloidea</taxon>
        <taxon>Psyllidae</taxon>
        <taxon>Psyllinae</taxon>
        <taxon>Cacopsylla</taxon>
    </lineage>
</organism>
<proteinExistence type="predicted"/>
<sequence>MAFTKTCLAVCSAAIFLTQGESRQLCGLEVQYRGFNPIEALQIIQARQFKEFEQFRNTLNRLKFKLETDDYFAWKRCLSEYEKEKLRYVESVEKCKYSFNELVQSLQSRNLDAAQYDLELQKVFQQFQTQFTPALVLHAGNLGSNPGGGNSLSLWFGCFWGPLILVRTMSSY</sequence>
<name>A0A8D8U276_9HEMI</name>
<evidence type="ECO:0000256" key="1">
    <source>
        <dbReference type="SAM" id="SignalP"/>
    </source>
</evidence>
<keyword evidence="1" id="KW-0732">Signal</keyword>
<reference evidence="2" key="1">
    <citation type="submission" date="2021-05" db="EMBL/GenBank/DDBJ databases">
        <authorList>
            <person name="Alioto T."/>
            <person name="Alioto T."/>
            <person name="Gomez Garrido J."/>
        </authorList>
    </citation>
    <scope>NUCLEOTIDE SEQUENCE</scope>
</reference>
<accession>A0A8D8U276</accession>
<dbReference type="AlphaFoldDB" id="A0A8D8U276"/>